<reference evidence="10" key="1">
    <citation type="submission" date="2023-08" db="EMBL/GenBank/DDBJ databases">
        <title>The draft genome of Tsukamurella strandjordii strain 050030.</title>
        <authorList>
            <person name="Zhao F."/>
            <person name="Feng Y."/>
            <person name="Zong Z."/>
        </authorList>
    </citation>
    <scope>NUCLEOTIDE SEQUENCE</scope>
    <source>
        <strain evidence="10">050030</strain>
    </source>
</reference>
<dbReference type="Proteomes" id="UP001178281">
    <property type="component" value="Unassembled WGS sequence"/>
</dbReference>
<dbReference type="PANTHER" id="PTHR37820">
    <property type="entry name" value="CELL DIVISION PROTEIN DIVIB"/>
    <property type="match status" value="1"/>
</dbReference>
<evidence type="ECO:0000256" key="3">
    <source>
        <dbReference type="ARBA" id="ARBA00022618"/>
    </source>
</evidence>
<evidence type="ECO:0000256" key="5">
    <source>
        <dbReference type="ARBA" id="ARBA00022989"/>
    </source>
</evidence>
<feature type="domain" description="POTRA" evidence="9">
    <location>
        <begin position="39"/>
        <end position="111"/>
    </location>
</feature>
<keyword evidence="7" id="KW-0131">Cell cycle</keyword>
<keyword evidence="11" id="KW-1185">Reference proteome</keyword>
<gene>
    <name evidence="10" type="ORF">Q7X28_16230</name>
</gene>
<name>A0AA90SI02_9ACTN</name>
<organism evidence="10 11">
    <name type="scientific">Tsukamurella strandjordii</name>
    <dbReference type="NCBI Taxonomy" id="147577"/>
    <lineage>
        <taxon>Bacteria</taxon>
        <taxon>Bacillati</taxon>
        <taxon>Actinomycetota</taxon>
        <taxon>Actinomycetes</taxon>
        <taxon>Mycobacteriales</taxon>
        <taxon>Tsukamurellaceae</taxon>
        <taxon>Tsukamurella</taxon>
    </lineage>
</organism>
<sequence length="233" mass="24965">MTAPAPRRQVPGLRRLLVLVLVLIVAGGLFAIAYFTPLMSARNVSVTGAAHAPTEEIEKVVEPLKGKPLLQITKSRTAEYAAAVVRVSPWIDSATITVSYPSTLVVEVTEREAVAYADRSGVTLVDAKGVPFIKVGEPPILTPKLTVENPGADDPNTKAAISVLQSLPQDIRGQVVEIGADSPANVRFVLRDKRVVYWGDASRADAKVAALKVVLTRPGREFTVIDPDVPTTR</sequence>
<dbReference type="InterPro" id="IPR005548">
    <property type="entry name" value="Cell_div_FtsQ/DivIB_C"/>
</dbReference>
<evidence type="ECO:0000256" key="1">
    <source>
        <dbReference type="ARBA" id="ARBA00004370"/>
    </source>
</evidence>
<dbReference type="Gene3D" id="3.10.20.310">
    <property type="entry name" value="membrane protein fhac"/>
    <property type="match status" value="1"/>
</dbReference>
<evidence type="ECO:0000256" key="4">
    <source>
        <dbReference type="ARBA" id="ARBA00022692"/>
    </source>
</evidence>
<dbReference type="AlphaFoldDB" id="A0AA90SI02"/>
<proteinExistence type="predicted"/>
<keyword evidence="3" id="KW-0132">Cell division</keyword>
<evidence type="ECO:0000259" key="9">
    <source>
        <dbReference type="PROSITE" id="PS51779"/>
    </source>
</evidence>
<dbReference type="InterPro" id="IPR050487">
    <property type="entry name" value="FtsQ_DivIB"/>
</dbReference>
<dbReference type="Pfam" id="PF03799">
    <property type="entry name" value="FtsQ_DivIB_C"/>
    <property type="match status" value="1"/>
</dbReference>
<dbReference type="PANTHER" id="PTHR37820:SF1">
    <property type="entry name" value="CELL DIVISION PROTEIN FTSQ"/>
    <property type="match status" value="1"/>
</dbReference>
<keyword evidence="6 8" id="KW-0472">Membrane</keyword>
<dbReference type="InterPro" id="IPR034746">
    <property type="entry name" value="POTRA"/>
</dbReference>
<evidence type="ECO:0000313" key="10">
    <source>
        <dbReference type="EMBL" id="MDP0399474.1"/>
    </source>
</evidence>
<dbReference type="InterPro" id="IPR013685">
    <property type="entry name" value="POTRA_FtsQ_type"/>
</dbReference>
<dbReference type="PROSITE" id="PS51779">
    <property type="entry name" value="POTRA"/>
    <property type="match status" value="1"/>
</dbReference>
<evidence type="ECO:0000256" key="8">
    <source>
        <dbReference type="SAM" id="Phobius"/>
    </source>
</evidence>
<comment type="subcellular location">
    <subcellularLocation>
        <location evidence="1">Membrane</location>
    </subcellularLocation>
</comment>
<dbReference type="Pfam" id="PF08478">
    <property type="entry name" value="POTRA_1"/>
    <property type="match status" value="1"/>
</dbReference>
<dbReference type="GO" id="GO:0005886">
    <property type="term" value="C:plasma membrane"/>
    <property type="evidence" value="ECO:0007669"/>
    <property type="project" value="TreeGrafter"/>
</dbReference>
<keyword evidence="2" id="KW-1003">Cell membrane</keyword>
<accession>A0AA90SI02</accession>
<dbReference type="EMBL" id="JAUTIX010000006">
    <property type="protein sequence ID" value="MDP0399474.1"/>
    <property type="molecule type" value="Genomic_DNA"/>
</dbReference>
<dbReference type="RefSeq" id="WP_220655795.1">
    <property type="nucleotide sequence ID" value="NZ_BAAAII010000016.1"/>
</dbReference>
<evidence type="ECO:0000256" key="6">
    <source>
        <dbReference type="ARBA" id="ARBA00023136"/>
    </source>
</evidence>
<keyword evidence="5 8" id="KW-1133">Transmembrane helix</keyword>
<feature type="transmembrane region" description="Helical" evidence="8">
    <location>
        <begin position="16"/>
        <end position="35"/>
    </location>
</feature>
<comment type="caution">
    <text evidence="10">The sequence shown here is derived from an EMBL/GenBank/DDBJ whole genome shotgun (WGS) entry which is preliminary data.</text>
</comment>
<protein>
    <submittedName>
        <fullName evidence="10">FtsQ-type POTRA domain-containing protein</fullName>
    </submittedName>
</protein>
<dbReference type="GO" id="GO:0051301">
    <property type="term" value="P:cell division"/>
    <property type="evidence" value="ECO:0007669"/>
    <property type="project" value="UniProtKB-KW"/>
</dbReference>
<evidence type="ECO:0000256" key="7">
    <source>
        <dbReference type="ARBA" id="ARBA00023306"/>
    </source>
</evidence>
<keyword evidence="4 8" id="KW-0812">Transmembrane</keyword>
<evidence type="ECO:0000256" key="2">
    <source>
        <dbReference type="ARBA" id="ARBA00022475"/>
    </source>
</evidence>
<evidence type="ECO:0000313" key="11">
    <source>
        <dbReference type="Proteomes" id="UP001178281"/>
    </source>
</evidence>